<dbReference type="Proteomes" id="UP000054495">
    <property type="component" value="Unassembled WGS sequence"/>
</dbReference>
<evidence type="ECO:0000313" key="3">
    <source>
        <dbReference type="Proteomes" id="UP000054495"/>
    </source>
</evidence>
<evidence type="ECO:0000313" key="2">
    <source>
        <dbReference type="EMBL" id="EPB79405.1"/>
    </source>
</evidence>
<dbReference type="EMBL" id="KE124794">
    <property type="protein sequence ID" value="EPB79405.1"/>
    <property type="molecule type" value="Genomic_DNA"/>
</dbReference>
<accession>A0A0D6M5L9</accession>
<feature type="region of interest" description="Disordered" evidence="1">
    <location>
        <begin position="210"/>
        <end position="255"/>
    </location>
</feature>
<dbReference type="AlphaFoldDB" id="A0A0D6M5L9"/>
<protein>
    <submittedName>
        <fullName evidence="2">Uncharacterized protein</fullName>
    </submittedName>
</protein>
<keyword evidence="3" id="KW-1185">Reference proteome</keyword>
<name>A0A0D6M5L9_9BILA</name>
<dbReference type="Gene3D" id="2.60.120.200">
    <property type="match status" value="1"/>
</dbReference>
<sequence length="423" mass="47110">MMRPVAVPDVAAPPPVPAQPQIAFPMGNAITEDAPNPLRMGPLNNGVAQHNAIDGPVISIQRHREFAPYPGYIPPPPEVPTQHNAGQMLSEDEEVALSAPITCQRGNGILNFNYWLIGDRTATVKVCTQDSQSRSCTKPIIYTDSSLVSVEVVHPQAEVFDIEIVTSNLSQPTLFILDNLSYKSELCDGSSKQNDADSTHPSEEQVKEFFDDDGNNDGEAQVNGDAVQAENSVSEQTAQQRQSHREEEPQPKRSPVKIKNVAACRLLACTFTTSMCEYKNYENRSMSLVEWKLGNHRVGNIHTGIKDQDDNADGGFLFVGTDSSTLGLTTYILESPKFSLDEDAHLVFDVYRRSKDITLQICMDSPFHCPYSVSPFDKRVHWKQGETFVIPQKTTKIFFKAIQWRKFKWLAIDNIRLGGCPQL</sequence>
<dbReference type="InterPro" id="IPR013320">
    <property type="entry name" value="ConA-like_dom_sf"/>
</dbReference>
<organism evidence="2 3">
    <name type="scientific">Ancylostoma ceylanicum</name>
    <dbReference type="NCBI Taxonomy" id="53326"/>
    <lineage>
        <taxon>Eukaryota</taxon>
        <taxon>Metazoa</taxon>
        <taxon>Ecdysozoa</taxon>
        <taxon>Nematoda</taxon>
        <taxon>Chromadorea</taxon>
        <taxon>Rhabditida</taxon>
        <taxon>Rhabditina</taxon>
        <taxon>Rhabditomorpha</taxon>
        <taxon>Strongyloidea</taxon>
        <taxon>Ancylostomatidae</taxon>
        <taxon>Ancylostomatinae</taxon>
        <taxon>Ancylostoma</taxon>
    </lineage>
</organism>
<evidence type="ECO:0000256" key="1">
    <source>
        <dbReference type="SAM" id="MobiDB-lite"/>
    </source>
</evidence>
<feature type="compositionally biased region" description="Polar residues" evidence="1">
    <location>
        <begin position="229"/>
        <end position="241"/>
    </location>
</feature>
<reference evidence="2 3" key="1">
    <citation type="submission" date="2013-05" db="EMBL/GenBank/DDBJ databases">
        <title>Draft genome of the parasitic nematode Anyclostoma ceylanicum.</title>
        <authorList>
            <person name="Mitreva M."/>
        </authorList>
    </citation>
    <scope>NUCLEOTIDE SEQUENCE [LARGE SCALE GENOMIC DNA]</scope>
</reference>
<dbReference type="SUPFAM" id="SSF49899">
    <property type="entry name" value="Concanavalin A-like lectins/glucanases"/>
    <property type="match status" value="1"/>
</dbReference>
<gene>
    <name evidence="2" type="ORF">ANCCEY_01455</name>
</gene>
<proteinExistence type="predicted"/>